<dbReference type="Gene3D" id="1.20.58.340">
    <property type="entry name" value="Magnesium transport protein CorA, transmembrane region"/>
    <property type="match status" value="1"/>
</dbReference>
<feature type="coiled-coil region" evidence="6">
    <location>
        <begin position="102"/>
        <end position="157"/>
    </location>
</feature>
<dbReference type="PANTHER" id="PTHR47891">
    <property type="entry name" value="TRANSPORTER-RELATED"/>
    <property type="match status" value="1"/>
</dbReference>
<evidence type="ECO:0000256" key="7">
    <source>
        <dbReference type="SAM" id="Phobius"/>
    </source>
</evidence>
<evidence type="ECO:0000256" key="4">
    <source>
        <dbReference type="ARBA" id="ARBA00022989"/>
    </source>
</evidence>
<evidence type="ECO:0000256" key="3">
    <source>
        <dbReference type="ARBA" id="ARBA00022692"/>
    </source>
</evidence>
<evidence type="ECO:0000313" key="9">
    <source>
        <dbReference type="Proteomes" id="UP000254924"/>
    </source>
</evidence>
<evidence type="ECO:0000256" key="2">
    <source>
        <dbReference type="ARBA" id="ARBA00009765"/>
    </source>
</evidence>
<dbReference type="InterPro" id="IPR045861">
    <property type="entry name" value="CorA_cytoplasmic_dom"/>
</dbReference>
<evidence type="ECO:0000256" key="5">
    <source>
        <dbReference type="ARBA" id="ARBA00023136"/>
    </source>
</evidence>
<dbReference type="InterPro" id="IPR047199">
    <property type="entry name" value="CorA-like"/>
</dbReference>
<comment type="subcellular location">
    <subcellularLocation>
        <location evidence="1">Membrane</location>
        <topology evidence="1">Multi-pass membrane protein</topology>
    </subcellularLocation>
</comment>
<dbReference type="GO" id="GO:0016020">
    <property type="term" value="C:membrane"/>
    <property type="evidence" value="ECO:0007669"/>
    <property type="project" value="UniProtKB-SubCell"/>
</dbReference>
<dbReference type="OrthoDB" id="9803416at2"/>
<sequence length="305" mass="35209">MLLNKELNWYNINAKEEDVAKAIKTLAWDVDIPKELADYATDEDERAFLEVNKLNHHIGLTVVFHVIDRETVDGHYETVPMTFYVLEDRLLTVSNQRNHYIIELLEEAIDQEEAQMSQKQFLFLALTIITKQYFKIVSQIARETDELNRQLRQQTSKKGLLAMSDLETGLVYLMSAANQNVFVLEQLKEHPHQRQLSDNEEEQLMDAIIEARQLANMTQLNSQILSQLSDTFNNVLNNNLNDNLTALNIISVNLAIVAAITGYFGINIPLPLMHSRWAWVGVIVVSAVLWFIIAQVLKRFLQFRR</sequence>
<dbReference type="CDD" id="cd12827">
    <property type="entry name" value="EcCorA_ZntB-like_u2"/>
    <property type="match status" value="1"/>
</dbReference>
<feature type="transmembrane region" description="Helical" evidence="7">
    <location>
        <begin position="278"/>
        <end position="297"/>
    </location>
</feature>
<evidence type="ECO:0000256" key="6">
    <source>
        <dbReference type="SAM" id="Coils"/>
    </source>
</evidence>
<keyword evidence="9" id="KW-1185">Reference proteome</keyword>
<accession>A0A380KB19</accession>
<name>A0A380KB19_9STRE</name>
<dbReference type="InterPro" id="IPR002523">
    <property type="entry name" value="MgTranspt_CorA/ZnTranspt_ZntB"/>
</dbReference>
<feature type="transmembrane region" description="Helical" evidence="7">
    <location>
        <begin position="246"/>
        <end position="266"/>
    </location>
</feature>
<dbReference type="Gene3D" id="3.30.460.20">
    <property type="entry name" value="CorA soluble domain-like"/>
    <property type="match status" value="1"/>
</dbReference>
<dbReference type="AlphaFoldDB" id="A0A380KB19"/>
<dbReference type="Proteomes" id="UP000254924">
    <property type="component" value="Unassembled WGS sequence"/>
</dbReference>
<proteinExistence type="inferred from homology"/>
<dbReference type="SUPFAM" id="SSF143865">
    <property type="entry name" value="CorA soluble domain-like"/>
    <property type="match status" value="1"/>
</dbReference>
<keyword evidence="6" id="KW-0175">Coiled coil</keyword>
<reference evidence="8 9" key="1">
    <citation type="submission" date="2018-06" db="EMBL/GenBank/DDBJ databases">
        <authorList>
            <consortium name="Pathogen Informatics"/>
            <person name="Doyle S."/>
        </authorList>
    </citation>
    <scope>NUCLEOTIDE SEQUENCE [LARGE SCALE GENOMIC DNA]</scope>
    <source>
        <strain evidence="8 9">NCTC12224</strain>
    </source>
</reference>
<keyword evidence="4 7" id="KW-1133">Transmembrane helix</keyword>
<dbReference type="SUPFAM" id="SSF144083">
    <property type="entry name" value="Magnesium transport protein CorA, transmembrane region"/>
    <property type="match status" value="1"/>
</dbReference>
<gene>
    <name evidence="8" type="ORF">NCTC12224_01785</name>
</gene>
<evidence type="ECO:0000313" key="8">
    <source>
        <dbReference type="EMBL" id="SUN62272.1"/>
    </source>
</evidence>
<protein>
    <submittedName>
        <fullName evidence="8">Magnesium and cobalt transport protein CorA</fullName>
    </submittedName>
</protein>
<organism evidence="8 9">
    <name type="scientific">Streptococcus hyointestinalis</name>
    <dbReference type="NCBI Taxonomy" id="1337"/>
    <lineage>
        <taxon>Bacteria</taxon>
        <taxon>Bacillati</taxon>
        <taxon>Bacillota</taxon>
        <taxon>Bacilli</taxon>
        <taxon>Lactobacillales</taxon>
        <taxon>Streptococcaceae</taxon>
        <taxon>Streptococcus</taxon>
    </lineage>
</organism>
<comment type="similarity">
    <text evidence="2">Belongs to the CorA metal ion transporter (MIT) (TC 1.A.35) family.</text>
</comment>
<dbReference type="GO" id="GO:0046873">
    <property type="term" value="F:metal ion transmembrane transporter activity"/>
    <property type="evidence" value="ECO:0007669"/>
    <property type="project" value="InterPro"/>
</dbReference>
<dbReference type="EMBL" id="UHFN01000007">
    <property type="protein sequence ID" value="SUN62272.1"/>
    <property type="molecule type" value="Genomic_DNA"/>
</dbReference>
<evidence type="ECO:0000256" key="1">
    <source>
        <dbReference type="ARBA" id="ARBA00004141"/>
    </source>
</evidence>
<keyword evidence="3 7" id="KW-0812">Transmembrane</keyword>
<dbReference type="InterPro" id="IPR045863">
    <property type="entry name" value="CorA_TM1_TM2"/>
</dbReference>
<dbReference type="Pfam" id="PF01544">
    <property type="entry name" value="CorA"/>
    <property type="match status" value="1"/>
</dbReference>
<dbReference type="PANTHER" id="PTHR47891:SF1">
    <property type="entry name" value="CORA-MAGNESIUM AND COBALT TRANSPORTER"/>
    <property type="match status" value="1"/>
</dbReference>
<keyword evidence="5 7" id="KW-0472">Membrane</keyword>